<evidence type="ECO:0000256" key="6">
    <source>
        <dbReference type="ARBA" id="ARBA00023125"/>
    </source>
</evidence>
<dbReference type="InterPro" id="IPR029069">
    <property type="entry name" value="HotDog_dom_sf"/>
</dbReference>
<evidence type="ECO:0000256" key="2">
    <source>
        <dbReference type="ARBA" id="ARBA00022516"/>
    </source>
</evidence>
<dbReference type="AlphaFoldDB" id="A0A1L8CXN6"/>
<proteinExistence type="predicted"/>
<evidence type="ECO:0000313" key="9">
    <source>
        <dbReference type="EMBL" id="GAV23695.1"/>
    </source>
</evidence>
<evidence type="ECO:0000256" key="8">
    <source>
        <dbReference type="ARBA" id="ARBA00023163"/>
    </source>
</evidence>
<comment type="caution">
    <text evidence="9">The sequence shown here is derived from an EMBL/GenBank/DDBJ whole genome shotgun (WGS) entry which is preliminary data.</text>
</comment>
<keyword evidence="8" id="KW-0804">Transcription</keyword>
<name>A0A1L8CXN6_9THEO</name>
<evidence type="ECO:0000256" key="7">
    <source>
        <dbReference type="ARBA" id="ARBA00023160"/>
    </source>
</evidence>
<keyword evidence="10" id="KW-1185">Reference proteome</keyword>
<dbReference type="RefSeq" id="WP_075860084.1">
    <property type="nucleotide sequence ID" value="NZ_BDJK01000055.1"/>
</dbReference>
<dbReference type="CDD" id="cd03440">
    <property type="entry name" value="hot_dog"/>
    <property type="match status" value="1"/>
</dbReference>
<evidence type="ECO:0000256" key="4">
    <source>
        <dbReference type="ARBA" id="ARBA00023015"/>
    </source>
</evidence>
<dbReference type="GO" id="GO:0045892">
    <property type="term" value="P:negative regulation of DNA-templated transcription"/>
    <property type="evidence" value="ECO:0007669"/>
    <property type="project" value="InterPro"/>
</dbReference>
<evidence type="ECO:0000256" key="3">
    <source>
        <dbReference type="ARBA" id="ARBA00022832"/>
    </source>
</evidence>
<dbReference type="Gene3D" id="1.10.10.10">
    <property type="entry name" value="Winged helix-like DNA-binding domain superfamily/Winged helix DNA-binding domain"/>
    <property type="match status" value="1"/>
</dbReference>
<dbReference type="InterPro" id="IPR017275">
    <property type="entry name" value="Transcription_factor_FapR"/>
</dbReference>
<dbReference type="OrthoDB" id="1706183at2"/>
<dbReference type="Proteomes" id="UP000187485">
    <property type="component" value="Unassembled WGS sequence"/>
</dbReference>
<keyword evidence="5" id="KW-0443">Lipid metabolism</keyword>
<evidence type="ECO:0000256" key="5">
    <source>
        <dbReference type="ARBA" id="ARBA00023098"/>
    </source>
</evidence>
<dbReference type="STRING" id="870242.cpu_22050"/>
<gene>
    <name evidence="9" type="ORF">cpu_22050</name>
</gene>
<dbReference type="GO" id="GO:0006633">
    <property type="term" value="P:fatty acid biosynthetic process"/>
    <property type="evidence" value="ECO:0007669"/>
    <property type="project" value="UniProtKB-KW"/>
</dbReference>
<dbReference type="EMBL" id="BDJK01000055">
    <property type="protein sequence ID" value="GAV23695.1"/>
    <property type="molecule type" value="Genomic_DNA"/>
</dbReference>
<evidence type="ECO:0000256" key="1">
    <source>
        <dbReference type="ARBA" id="ARBA00022491"/>
    </source>
</evidence>
<accession>A0A1L8CXN6</accession>
<keyword evidence="4" id="KW-0805">Transcription regulation</keyword>
<keyword evidence="2" id="KW-0444">Lipid biosynthesis</keyword>
<keyword evidence="7" id="KW-0275">Fatty acid biosynthesis</keyword>
<dbReference type="GO" id="GO:0045717">
    <property type="term" value="P:negative regulation of fatty acid biosynthetic process"/>
    <property type="evidence" value="ECO:0007669"/>
    <property type="project" value="InterPro"/>
</dbReference>
<dbReference type="Gene3D" id="3.10.129.10">
    <property type="entry name" value="Hotdog Thioesterase"/>
    <property type="match status" value="1"/>
</dbReference>
<dbReference type="GO" id="GO:0003677">
    <property type="term" value="F:DNA binding"/>
    <property type="evidence" value="ECO:0007669"/>
    <property type="project" value="UniProtKB-KW"/>
</dbReference>
<dbReference type="GO" id="GO:0003700">
    <property type="term" value="F:DNA-binding transcription factor activity"/>
    <property type="evidence" value="ECO:0007669"/>
    <property type="project" value="InterPro"/>
</dbReference>
<dbReference type="SUPFAM" id="SSF54637">
    <property type="entry name" value="Thioesterase/thiol ester dehydrase-isomerase"/>
    <property type="match status" value="1"/>
</dbReference>
<keyword evidence="3" id="KW-0276">Fatty acid metabolism</keyword>
<protein>
    <submittedName>
        <fullName evidence="9">DeoR family transcriptional regulator</fullName>
    </submittedName>
</protein>
<sequence>MTKSPELRRKKLKEIISQNPFLTDEQLATTLGVSIQTIRLDRMILSIPEQRERIETMAQQAYQNLTSLAKEDIIGRLLVLEPEEKAVSIMEIMPEMCFQEGDIARGHFLFAQANSLAVALVPGKNVVTGIARMSFKKPVYAWQKVVATAMVRVKKQNKFYIKVVGNVENEIVYLGRFVVFKIQKEG</sequence>
<keyword evidence="6" id="KW-0238">DNA-binding</keyword>
<reference evidence="10" key="1">
    <citation type="submission" date="2016-12" db="EMBL/GenBank/DDBJ databases">
        <title>Draft Genome Sequences od Carboxydothermus pertinax and islandicus, Hydrogenogenic Carboxydotrophic Bacteria.</title>
        <authorList>
            <person name="Fukuyama Y."/>
            <person name="Ohmae K."/>
            <person name="Yoneda Y."/>
            <person name="Yoshida T."/>
            <person name="Sako Y."/>
        </authorList>
    </citation>
    <scope>NUCLEOTIDE SEQUENCE [LARGE SCALE GENOMIC DNA]</scope>
    <source>
        <strain evidence="10">Ug1</strain>
    </source>
</reference>
<dbReference type="NCBIfam" id="NF003359">
    <property type="entry name" value="PRK04424.1"/>
    <property type="match status" value="1"/>
</dbReference>
<keyword evidence="1" id="KW-0678">Repressor</keyword>
<organism evidence="9 10">
    <name type="scientific">Carboxydothermus pertinax</name>
    <dbReference type="NCBI Taxonomy" id="870242"/>
    <lineage>
        <taxon>Bacteria</taxon>
        <taxon>Bacillati</taxon>
        <taxon>Bacillota</taxon>
        <taxon>Clostridia</taxon>
        <taxon>Thermoanaerobacterales</taxon>
        <taxon>Thermoanaerobacteraceae</taxon>
        <taxon>Carboxydothermus</taxon>
    </lineage>
</organism>
<dbReference type="PIRSF" id="PIRSF037733">
    <property type="entry name" value="Transcription_factor_FapR"/>
    <property type="match status" value="1"/>
</dbReference>
<evidence type="ECO:0000313" key="10">
    <source>
        <dbReference type="Proteomes" id="UP000187485"/>
    </source>
</evidence>
<dbReference type="InterPro" id="IPR036388">
    <property type="entry name" value="WH-like_DNA-bd_sf"/>
</dbReference>